<keyword evidence="3" id="KW-1185">Reference proteome</keyword>
<evidence type="ECO:0000313" key="3">
    <source>
        <dbReference type="Proteomes" id="UP000436088"/>
    </source>
</evidence>
<dbReference type="AlphaFoldDB" id="A0A6A2WWI1"/>
<proteinExistence type="predicted"/>
<evidence type="ECO:0000313" key="2">
    <source>
        <dbReference type="EMBL" id="KAE8666143.1"/>
    </source>
</evidence>
<dbReference type="Proteomes" id="UP000436088">
    <property type="component" value="Unassembled WGS sequence"/>
</dbReference>
<sequence>MGREMVMDSWFSGSWLNPRESSSESNGKILGILAFEVAGLISKVGISVEEDGEVSKEDGKIRRSYNTVDSRDVSAGGTGANS</sequence>
<comment type="caution">
    <text evidence="2">The sequence shown here is derived from an EMBL/GenBank/DDBJ whole genome shotgun (WGS) entry which is preliminary data.</text>
</comment>
<dbReference type="EMBL" id="VEPZ02001600">
    <property type="protein sequence ID" value="KAE8666143.1"/>
    <property type="molecule type" value="Genomic_DNA"/>
</dbReference>
<evidence type="ECO:0000256" key="1">
    <source>
        <dbReference type="SAM" id="MobiDB-lite"/>
    </source>
</evidence>
<name>A0A6A2WWI1_HIBSY</name>
<accession>A0A6A2WWI1</accession>
<protein>
    <submittedName>
        <fullName evidence="2">Uncharacterized protein</fullName>
    </submittedName>
</protein>
<gene>
    <name evidence="2" type="ORF">F3Y22_tig00112507pilonHSYRG00065</name>
</gene>
<reference evidence="2" key="1">
    <citation type="submission" date="2019-09" db="EMBL/GenBank/DDBJ databases">
        <title>Draft genome information of white flower Hibiscus syriacus.</title>
        <authorList>
            <person name="Kim Y.-M."/>
        </authorList>
    </citation>
    <scope>NUCLEOTIDE SEQUENCE [LARGE SCALE GENOMIC DNA]</scope>
    <source>
        <strain evidence="2">YM2019G1</strain>
    </source>
</reference>
<organism evidence="2 3">
    <name type="scientific">Hibiscus syriacus</name>
    <name type="common">Rose of Sharon</name>
    <dbReference type="NCBI Taxonomy" id="106335"/>
    <lineage>
        <taxon>Eukaryota</taxon>
        <taxon>Viridiplantae</taxon>
        <taxon>Streptophyta</taxon>
        <taxon>Embryophyta</taxon>
        <taxon>Tracheophyta</taxon>
        <taxon>Spermatophyta</taxon>
        <taxon>Magnoliopsida</taxon>
        <taxon>eudicotyledons</taxon>
        <taxon>Gunneridae</taxon>
        <taxon>Pentapetalae</taxon>
        <taxon>rosids</taxon>
        <taxon>malvids</taxon>
        <taxon>Malvales</taxon>
        <taxon>Malvaceae</taxon>
        <taxon>Malvoideae</taxon>
        <taxon>Hibiscus</taxon>
    </lineage>
</organism>
<feature type="region of interest" description="Disordered" evidence="1">
    <location>
        <begin position="52"/>
        <end position="82"/>
    </location>
</feature>